<comment type="caution">
    <text evidence="2">The sequence shown here is derived from an EMBL/GenBank/DDBJ whole genome shotgun (WGS) entry which is preliminary data.</text>
</comment>
<keyword evidence="3" id="KW-1185">Reference proteome</keyword>
<organism evidence="2 3">
    <name type="scientific">Taibaiella chishuiensis</name>
    <dbReference type="NCBI Taxonomy" id="1434707"/>
    <lineage>
        <taxon>Bacteria</taxon>
        <taxon>Pseudomonadati</taxon>
        <taxon>Bacteroidota</taxon>
        <taxon>Chitinophagia</taxon>
        <taxon>Chitinophagales</taxon>
        <taxon>Chitinophagaceae</taxon>
        <taxon>Taibaiella</taxon>
    </lineage>
</organism>
<evidence type="ECO:0000313" key="2">
    <source>
        <dbReference type="EMBL" id="PSK91423.1"/>
    </source>
</evidence>
<dbReference type="AlphaFoldDB" id="A0A2P8D2H1"/>
<accession>A0A2P8D2H1</accession>
<gene>
    <name evidence="2" type="ORF">B0I18_1056</name>
</gene>
<dbReference type="EMBL" id="PYGD01000005">
    <property type="protein sequence ID" value="PSK91423.1"/>
    <property type="molecule type" value="Genomic_DNA"/>
</dbReference>
<dbReference type="RefSeq" id="WP_106523327.1">
    <property type="nucleotide sequence ID" value="NZ_PYGD01000005.1"/>
</dbReference>
<evidence type="ECO:0000313" key="3">
    <source>
        <dbReference type="Proteomes" id="UP000240572"/>
    </source>
</evidence>
<reference evidence="2 3" key="1">
    <citation type="submission" date="2018-03" db="EMBL/GenBank/DDBJ databases">
        <title>Genomic Encyclopedia of Type Strains, Phase III (KMG-III): the genomes of soil and plant-associated and newly described type strains.</title>
        <authorList>
            <person name="Whitman W."/>
        </authorList>
    </citation>
    <scope>NUCLEOTIDE SEQUENCE [LARGE SCALE GENOMIC DNA]</scope>
    <source>
        <strain evidence="2 3">CGMCC 1.12700</strain>
    </source>
</reference>
<feature type="domain" description="Phage tail collar" evidence="1">
    <location>
        <begin position="6"/>
        <end position="61"/>
    </location>
</feature>
<proteinExistence type="predicted"/>
<dbReference type="SUPFAM" id="SSF88874">
    <property type="entry name" value="Receptor-binding domain of short tail fibre protein gp12"/>
    <property type="match status" value="1"/>
</dbReference>
<protein>
    <submittedName>
        <fullName evidence="2">Microcystin-dependent protein</fullName>
    </submittedName>
</protein>
<sequence length="180" mass="18565">MEGTMGVITPWAANFAPLSWMFCAGQVLAIAEYSALYSLIGTTYGGNGTTTFALPNLCSRVAIGTGQGPGLTNRVLGQPVGTETNTLTTAQMAGHNHIMQVRASMPVNANSASAATPLNNFPAASASSIYNSAASANKNMPLSTTVTVGVTGSSLPVNNLQPVLCLNYIICVEGIWPSRP</sequence>
<dbReference type="Gene3D" id="3.90.1340.10">
    <property type="entry name" value="Phage tail collar domain"/>
    <property type="match status" value="1"/>
</dbReference>
<dbReference type="Proteomes" id="UP000240572">
    <property type="component" value="Unassembled WGS sequence"/>
</dbReference>
<dbReference type="OrthoDB" id="9810174at2"/>
<dbReference type="Pfam" id="PF07484">
    <property type="entry name" value="Collar"/>
    <property type="match status" value="1"/>
</dbReference>
<evidence type="ECO:0000259" key="1">
    <source>
        <dbReference type="Pfam" id="PF07484"/>
    </source>
</evidence>
<name>A0A2P8D2H1_9BACT</name>
<dbReference type="InterPro" id="IPR037053">
    <property type="entry name" value="Phage_tail_collar_dom_sf"/>
</dbReference>
<dbReference type="InterPro" id="IPR011083">
    <property type="entry name" value="Phage_tail_collar_dom"/>
</dbReference>